<sequence length="70" mass="8176">MFPRGALTIPFVRFQPIGAIAWLGKHCFFARFKPSSACSVCVFRCHFQFIASRIMWFRFASHYHVISLPH</sequence>
<accession>A0A6M2DD25</accession>
<dbReference type="EMBL" id="GHWJ01010803">
    <property type="protein sequence ID" value="NOV43540.1"/>
    <property type="molecule type" value="Transcribed_RNA"/>
</dbReference>
<dbReference type="AlphaFoldDB" id="A0A6M2DD25"/>
<evidence type="ECO:0000313" key="1">
    <source>
        <dbReference type="EMBL" id="NOV43540.1"/>
    </source>
</evidence>
<proteinExistence type="predicted"/>
<protein>
    <submittedName>
        <fullName evidence="1">Putative secreted protein</fullName>
    </submittedName>
</protein>
<name>A0A6M2DD25_RHIMP</name>
<organism evidence="1">
    <name type="scientific">Rhipicephalus microplus</name>
    <name type="common">Cattle tick</name>
    <name type="synonym">Boophilus microplus</name>
    <dbReference type="NCBI Taxonomy" id="6941"/>
    <lineage>
        <taxon>Eukaryota</taxon>
        <taxon>Metazoa</taxon>
        <taxon>Ecdysozoa</taxon>
        <taxon>Arthropoda</taxon>
        <taxon>Chelicerata</taxon>
        <taxon>Arachnida</taxon>
        <taxon>Acari</taxon>
        <taxon>Parasitiformes</taxon>
        <taxon>Ixodida</taxon>
        <taxon>Ixodoidea</taxon>
        <taxon>Ixodidae</taxon>
        <taxon>Rhipicephalinae</taxon>
        <taxon>Rhipicephalus</taxon>
        <taxon>Boophilus</taxon>
    </lineage>
</organism>
<reference evidence="1" key="1">
    <citation type="submission" date="2019-09" db="EMBL/GenBank/DDBJ databases">
        <title>Organ-specific transcriptomic study of the physiology of the cattle tick, Rhipicephalus microplus.</title>
        <authorList>
            <person name="Tirloni L."/>
            <person name="Braz G."/>
            <person name="Gandara A.C.P."/>
            <person name="Sabadin G.A."/>
            <person name="da Silva R.M."/>
            <person name="Guizzo M.G."/>
            <person name="Machado J.A."/>
            <person name="Costa E.P."/>
            <person name="Gomes H.F."/>
            <person name="Moraes J."/>
            <person name="Mota M.B.S."/>
            <person name="Mesquita R.D."/>
            <person name="Alvarenga P.H."/>
            <person name="Alves F."/>
            <person name="Seixas A."/>
            <person name="da Fonseca R.N."/>
            <person name="Fogaca A."/>
            <person name="Logullo C."/>
            <person name="Tanaka A."/>
            <person name="Daffre S."/>
            <person name="Termignoni C."/>
            <person name="Vaz I.S.Jr."/>
            <person name="Oliveira P.L."/>
            <person name="Ribeiro J.M."/>
        </authorList>
    </citation>
    <scope>NUCLEOTIDE SEQUENCE</scope>
    <source>
        <strain evidence="1">Porto Alegre</strain>
    </source>
</reference>